<dbReference type="AlphaFoldDB" id="A0A1F5ZXP1"/>
<proteinExistence type="predicted"/>
<dbReference type="Proteomes" id="UP000176253">
    <property type="component" value="Unassembled WGS sequence"/>
</dbReference>
<dbReference type="EMBL" id="MFJM01000046">
    <property type="protein sequence ID" value="OGG17211.1"/>
    <property type="molecule type" value="Genomic_DNA"/>
</dbReference>
<evidence type="ECO:0000313" key="2">
    <source>
        <dbReference type="Proteomes" id="UP000176253"/>
    </source>
</evidence>
<accession>A0A1F5ZXP1</accession>
<protein>
    <submittedName>
        <fullName evidence="1">Uncharacterized protein</fullName>
    </submittedName>
</protein>
<sequence>MNIYSYIHTSNLSDQKKYKSLKKSIDRDRSKAINKRLKEKAYMTDMEYISGAFLEMYEPYLKDIVCRLFEKGYSIDISSGFCSNKFQYQSLNGHFSLDYLTKNKLEKEGVKIRDINGFRSLFFFAENLNLDDIKQKWLQIIEILPDKGKLINPSQNPKAVLFRRKYISRDPQLQRQRLFEKMEYKIRISLEKEVKKRKKTNPHPNIVESRLGVFIEELEPQVRQAVLKMNRKGYSTDLSGFVNNSRDQMIEGDFRLEEKIINKLSLSGIKVESNPSGYTRLLFTPKEANLGKIEKKWNEIVSLLPSKNKTAEFSMTRRARDFRLKYI</sequence>
<evidence type="ECO:0000313" key="1">
    <source>
        <dbReference type="EMBL" id="OGG17211.1"/>
    </source>
</evidence>
<gene>
    <name evidence="1" type="ORF">A3D78_00550</name>
</gene>
<name>A0A1F5ZXP1_9BACT</name>
<organism evidence="1 2">
    <name type="scientific">Candidatus Gottesmanbacteria bacterium RIFCSPHIGHO2_02_FULL_39_14</name>
    <dbReference type="NCBI Taxonomy" id="1798383"/>
    <lineage>
        <taxon>Bacteria</taxon>
        <taxon>Candidatus Gottesmaniibacteriota</taxon>
    </lineage>
</organism>
<comment type="caution">
    <text evidence="1">The sequence shown here is derived from an EMBL/GenBank/DDBJ whole genome shotgun (WGS) entry which is preliminary data.</text>
</comment>
<reference evidence="1 2" key="1">
    <citation type="journal article" date="2016" name="Nat. Commun.">
        <title>Thousands of microbial genomes shed light on interconnected biogeochemical processes in an aquifer system.</title>
        <authorList>
            <person name="Anantharaman K."/>
            <person name="Brown C.T."/>
            <person name="Hug L.A."/>
            <person name="Sharon I."/>
            <person name="Castelle C.J."/>
            <person name="Probst A.J."/>
            <person name="Thomas B.C."/>
            <person name="Singh A."/>
            <person name="Wilkins M.J."/>
            <person name="Karaoz U."/>
            <person name="Brodie E.L."/>
            <person name="Williams K.H."/>
            <person name="Hubbard S.S."/>
            <person name="Banfield J.F."/>
        </authorList>
    </citation>
    <scope>NUCLEOTIDE SEQUENCE [LARGE SCALE GENOMIC DNA]</scope>
</reference>